<feature type="region of interest" description="Disordered" evidence="1">
    <location>
        <begin position="253"/>
        <end position="315"/>
    </location>
</feature>
<reference evidence="2 3" key="1">
    <citation type="journal article" date="2012" name="Science">
        <title>The Paleozoic origin of enzymatic lignin decomposition reconstructed from 31 fungal genomes.</title>
        <authorList>
            <person name="Floudas D."/>
            <person name="Binder M."/>
            <person name="Riley R."/>
            <person name="Barry K."/>
            <person name="Blanchette R.A."/>
            <person name="Henrissat B."/>
            <person name="Martinez A.T."/>
            <person name="Otillar R."/>
            <person name="Spatafora J.W."/>
            <person name="Yadav J.S."/>
            <person name="Aerts A."/>
            <person name="Benoit I."/>
            <person name="Boyd A."/>
            <person name="Carlson A."/>
            <person name="Copeland A."/>
            <person name="Coutinho P.M."/>
            <person name="de Vries R.P."/>
            <person name="Ferreira P."/>
            <person name="Findley K."/>
            <person name="Foster B."/>
            <person name="Gaskell J."/>
            <person name="Glotzer D."/>
            <person name="Gorecki P."/>
            <person name="Heitman J."/>
            <person name="Hesse C."/>
            <person name="Hori C."/>
            <person name="Igarashi K."/>
            <person name="Jurgens J.A."/>
            <person name="Kallen N."/>
            <person name="Kersten P."/>
            <person name="Kohler A."/>
            <person name="Kuees U."/>
            <person name="Kumar T.K.A."/>
            <person name="Kuo A."/>
            <person name="LaButti K."/>
            <person name="Larrondo L.F."/>
            <person name="Lindquist E."/>
            <person name="Ling A."/>
            <person name="Lombard V."/>
            <person name="Lucas S."/>
            <person name="Lundell T."/>
            <person name="Martin R."/>
            <person name="McLaughlin D.J."/>
            <person name="Morgenstern I."/>
            <person name="Morin E."/>
            <person name="Murat C."/>
            <person name="Nagy L.G."/>
            <person name="Nolan M."/>
            <person name="Ohm R.A."/>
            <person name="Patyshakuliyeva A."/>
            <person name="Rokas A."/>
            <person name="Ruiz-Duenas F.J."/>
            <person name="Sabat G."/>
            <person name="Salamov A."/>
            <person name="Samejima M."/>
            <person name="Schmutz J."/>
            <person name="Slot J.C."/>
            <person name="St John F."/>
            <person name="Stenlid J."/>
            <person name="Sun H."/>
            <person name="Sun S."/>
            <person name="Syed K."/>
            <person name="Tsang A."/>
            <person name="Wiebenga A."/>
            <person name="Young D."/>
            <person name="Pisabarro A."/>
            <person name="Eastwood D.C."/>
            <person name="Martin F."/>
            <person name="Cullen D."/>
            <person name="Grigoriev I.V."/>
            <person name="Hibbett D.S."/>
        </authorList>
    </citation>
    <scope>NUCLEOTIDE SEQUENCE</scope>
    <source>
        <strain evidence="3">FP-58527</strain>
    </source>
</reference>
<evidence type="ECO:0000256" key="1">
    <source>
        <dbReference type="SAM" id="MobiDB-lite"/>
    </source>
</evidence>
<accession>S8F4H7</accession>
<protein>
    <submittedName>
        <fullName evidence="2">Uncharacterized protein</fullName>
    </submittedName>
</protein>
<sequence>MPYLFITSTRAESTFHGKQRMSSQLEENYAFPMVAQPHLNTWRSTLTMPRRPHAVSHPVGNSAPQVGPHNAEDLKFEVRRQPPGDGPVTGPSIWTKRPHEDATLTGALDTTPVPRPSKRARRSYRPTTAIGVSKLTLAASPTHPRRYGLTSGRPTRALDSLSRGPIPTNFGANGMVASTTLIPNQCVTTGTALRVTTPTSLHPPSPYSPPLHFNPIPDLFVPGFIPAPNFVADTDLVQSSGCCPLLHPLDMPVFPQPPSPSEVASPQQCGEPSVHEELTAEEEDVDNTNTPDTDAANERDEETLDEPVRLFRVYA</sequence>
<name>S8F4H7_FOMSC</name>
<organism evidence="2 3">
    <name type="scientific">Fomitopsis schrenkii</name>
    <name type="common">Brown rot fungus</name>
    <dbReference type="NCBI Taxonomy" id="2126942"/>
    <lineage>
        <taxon>Eukaryota</taxon>
        <taxon>Fungi</taxon>
        <taxon>Dikarya</taxon>
        <taxon>Basidiomycota</taxon>
        <taxon>Agaricomycotina</taxon>
        <taxon>Agaricomycetes</taxon>
        <taxon>Polyporales</taxon>
        <taxon>Fomitopsis</taxon>
    </lineage>
</organism>
<gene>
    <name evidence="2" type="ORF">FOMPIDRAFT_1055599</name>
</gene>
<dbReference type="AlphaFoldDB" id="S8F4H7"/>
<dbReference type="Proteomes" id="UP000015241">
    <property type="component" value="Unassembled WGS sequence"/>
</dbReference>
<dbReference type="InParanoid" id="S8F4H7"/>
<keyword evidence="3" id="KW-1185">Reference proteome</keyword>
<dbReference type="EMBL" id="KE504253">
    <property type="protein sequence ID" value="EPS93864.1"/>
    <property type="molecule type" value="Genomic_DNA"/>
</dbReference>
<evidence type="ECO:0000313" key="2">
    <source>
        <dbReference type="EMBL" id="EPS93864.1"/>
    </source>
</evidence>
<evidence type="ECO:0000313" key="3">
    <source>
        <dbReference type="Proteomes" id="UP000015241"/>
    </source>
</evidence>
<feature type="region of interest" description="Disordered" evidence="1">
    <location>
        <begin position="78"/>
        <end position="162"/>
    </location>
</feature>
<dbReference type="HOGENOM" id="CLU_882889_0_0_1"/>
<proteinExistence type="predicted"/>